<dbReference type="Pfam" id="PF00023">
    <property type="entry name" value="Ank"/>
    <property type="match status" value="1"/>
</dbReference>
<dbReference type="PROSITE" id="PS50088">
    <property type="entry name" value="ANK_REPEAT"/>
    <property type="match status" value="3"/>
</dbReference>
<keyword evidence="2 3" id="KW-0040">ANK repeat</keyword>
<proteinExistence type="predicted"/>
<comment type="caution">
    <text evidence="4">The sequence shown here is derived from an EMBL/GenBank/DDBJ whole genome shotgun (WGS) entry which is preliminary data.</text>
</comment>
<dbReference type="Pfam" id="PF13857">
    <property type="entry name" value="Ank_5"/>
    <property type="match status" value="1"/>
</dbReference>
<name>A0ABQ9ER63_TEGGR</name>
<dbReference type="EMBL" id="JARBDR010000813">
    <property type="protein sequence ID" value="KAJ8306386.1"/>
    <property type="molecule type" value="Genomic_DNA"/>
</dbReference>
<keyword evidence="1" id="KW-0677">Repeat</keyword>
<dbReference type="PANTHER" id="PTHR24201">
    <property type="entry name" value="ANK_REP_REGION DOMAIN-CONTAINING PROTEIN"/>
    <property type="match status" value="1"/>
</dbReference>
<dbReference type="InterPro" id="IPR002110">
    <property type="entry name" value="Ankyrin_rpt"/>
</dbReference>
<accession>A0ABQ9ER63</accession>
<keyword evidence="5" id="KW-1185">Reference proteome</keyword>
<sequence>MSTVSGDEENEERKIGGIGLDELHESFALPNSGKSNQKMSSASNRSLMAYFAKLGHSMNPDEMLELDFVDSLLRNGASINTTDRHGQTLLHEVEYWQYDPVLLFYINQLAKSVLIVARTWHTDVAKFLLEHGADVNQTDNYGRSPLHVAAAVDYPEMVVLLIENGANKEARTKGEEQTPVHYAAKNDACISLRTLIKLECDYKTVRDYKGRTPLHLAAELGKLKYCTNLLEKKRRESLYCFKQPQMQVIN</sequence>
<organism evidence="4 5">
    <name type="scientific">Tegillarca granosa</name>
    <name type="common">Malaysian cockle</name>
    <name type="synonym">Anadara granosa</name>
    <dbReference type="NCBI Taxonomy" id="220873"/>
    <lineage>
        <taxon>Eukaryota</taxon>
        <taxon>Metazoa</taxon>
        <taxon>Spiralia</taxon>
        <taxon>Lophotrochozoa</taxon>
        <taxon>Mollusca</taxon>
        <taxon>Bivalvia</taxon>
        <taxon>Autobranchia</taxon>
        <taxon>Pteriomorphia</taxon>
        <taxon>Arcoida</taxon>
        <taxon>Arcoidea</taxon>
        <taxon>Arcidae</taxon>
        <taxon>Tegillarca</taxon>
    </lineage>
</organism>
<reference evidence="4 5" key="1">
    <citation type="submission" date="2022-12" db="EMBL/GenBank/DDBJ databases">
        <title>Chromosome-level genome of Tegillarca granosa.</title>
        <authorList>
            <person name="Kim J."/>
        </authorList>
    </citation>
    <scope>NUCLEOTIDE SEQUENCE [LARGE SCALE GENOMIC DNA]</scope>
    <source>
        <strain evidence="4">Teg-2019</strain>
        <tissue evidence="4">Adductor muscle</tissue>
    </source>
</reference>
<evidence type="ECO:0000313" key="4">
    <source>
        <dbReference type="EMBL" id="KAJ8306386.1"/>
    </source>
</evidence>
<dbReference type="InterPro" id="IPR050776">
    <property type="entry name" value="Ank_Repeat/CDKN_Inhibitor"/>
</dbReference>
<evidence type="ECO:0000313" key="5">
    <source>
        <dbReference type="Proteomes" id="UP001217089"/>
    </source>
</evidence>
<feature type="repeat" description="ANK" evidence="3">
    <location>
        <begin position="141"/>
        <end position="173"/>
    </location>
</feature>
<dbReference type="Gene3D" id="1.25.40.20">
    <property type="entry name" value="Ankyrin repeat-containing domain"/>
    <property type="match status" value="2"/>
</dbReference>
<feature type="repeat" description="ANK" evidence="3">
    <location>
        <begin position="209"/>
        <end position="232"/>
    </location>
</feature>
<protein>
    <submittedName>
        <fullName evidence="4">Uncharacterized protein</fullName>
    </submittedName>
</protein>
<gene>
    <name evidence="4" type="ORF">KUTeg_016931</name>
</gene>
<dbReference type="PANTHER" id="PTHR24201:SF16">
    <property type="entry name" value="ANKYRIN-1-LIKE-RELATED"/>
    <property type="match status" value="1"/>
</dbReference>
<dbReference type="Proteomes" id="UP001217089">
    <property type="component" value="Unassembled WGS sequence"/>
</dbReference>
<evidence type="ECO:0000256" key="3">
    <source>
        <dbReference type="PROSITE-ProRule" id="PRU00023"/>
    </source>
</evidence>
<dbReference type="SMART" id="SM00248">
    <property type="entry name" value="ANK"/>
    <property type="match status" value="4"/>
</dbReference>
<dbReference type="SUPFAM" id="SSF48403">
    <property type="entry name" value="Ankyrin repeat"/>
    <property type="match status" value="1"/>
</dbReference>
<dbReference type="PROSITE" id="PS50297">
    <property type="entry name" value="ANK_REP_REGION"/>
    <property type="match status" value="2"/>
</dbReference>
<dbReference type="InterPro" id="IPR036770">
    <property type="entry name" value="Ankyrin_rpt-contain_sf"/>
</dbReference>
<feature type="repeat" description="ANK" evidence="3">
    <location>
        <begin position="108"/>
        <end position="140"/>
    </location>
</feature>
<evidence type="ECO:0000256" key="2">
    <source>
        <dbReference type="ARBA" id="ARBA00023043"/>
    </source>
</evidence>
<evidence type="ECO:0000256" key="1">
    <source>
        <dbReference type="ARBA" id="ARBA00022737"/>
    </source>
</evidence>